<dbReference type="InterPro" id="IPR032675">
    <property type="entry name" value="LRR_dom_sf"/>
</dbReference>
<keyword evidence="2" id="KW-0433">Leucine-rich repeat</keyword>
<dbReference type="PANTHER" id="PTHR23155">
    <property type="entry name" value="DISEASE RESISTANCE PROTEIN RP"/>
    <property type="match status" value="1"/>
</dbReference>
<dbReference type="FunFam" id="1.10.10.10:FF:000322">
    <property type="entry name" value="Probable disease resistance protein At1g63360"/>
    <property type="match status" value="1"/>
</dbReference>
<dbReference type="Gene3D" id="3.80.10.10">
    <property type="entry name" value="Ribonuclease Inhibitor"/>
    <property type="match status" value="1"/>
</dbReference>
<sequence>MKDVFLAILRQFIRIDEDMYCKSDHELAQLVASNLEREKFLIVMDDIWTGEDWYRLETALPKSTKRGKVLITSRQVEVAQYANRNRIPHHLRLLTQDESWLLLQYKVFKKSECPPELEFLGKLIAEQCCGLPLAIVVIGVVLTIKFRAWGHMSRNVHAWTIVCENISTYLNDDPDRCMEKTIALSYDKLPYHLRACFLYLGMFPQDFEIPVQKLLRMWIAEGFVQRKVDISPEELAENYLEELINRNLVRVDKRRSDGGVKTCRIHNMLRNFCKNEARSKKENFFQEVKMYDGEFEPSVTILENFRRLCIHSDVSKFLSSQPHGPRVHSFVCFSEENITLEGQDVATIPTAFKMLRVLEAESIKFARVPSNIYHLLHLRYLTLSLSVESLPEYFSKFWNLQTLIVYTTSRTLEIKANIWQMIHLNLLKTNAPATMPKIEQSSKASENLQTLDGISPQSCTKEVLERAPNLKKLGIRGKLVVLLDDNNRLFDNLAKLGYLVKLKLQNDVCLNPPSRCQLRGLPPSFKFHQN</sequence>
<dbReference type="EMBL" id="JACGWK010000013">
    <property type="protein sequence ID" value="KAL0318631.1"/>
    <property type="molecule type" value="Genomic_DNA"/>
</dbReference>
<dbReference type="InterPro" id="IPR042197">
    <property type="entry name" value="Apaf_helical"/>
</dbReference>
<evidence type="ECO:0000259" key="9">
    <source>
        <dbReference type="Pfam" id="PF23598"/>
    </source>
</evidence>
<keyword evidence="3" id="KW-0677">Repeat</keyword>
<gene>
    <name evidence="10" type="ORF">Sangu_2019300</name>
</gene>
<evidence type="ECO:0000313" key="10">
    <source>
        <dbReference type="EMBL" id="KAL0318631.1"/>
    </source>
</evidence>
<organism evidence="10">
    <name type="scientific">Sesamum angustifolium</name>
    <dbReference type="NCBI Taxonomy" id="2727405"/>
    <lineage>
        <taxon>Eukaryota</taxon>
        <taxon>Viridiplantae</taxon>
        <taxon>Streptophyta</taxon>
        <taxon>Embryophyta</taxon>
        <taxon>Tracheophyta</taxon>
        <taxon>Spermatophyta</taxon>
        <taxon>Magnoliopsida</taxon>
        <taxon>eudicotyledons</taxon>
        <taxon>Gunneridae</taxon>
        <taxon>Pentapetalae</taxon>
        <taxon>asterids</taxon>
        <taxon>lamiids</taxon>
        <taxon>Lamiales</taxon>
        <taxon>Pedaliaceae</taxon>
        <taxon>Sesamum</taxon>
    </lineage>
</organism>
<proteinExistence type="inferred from homology"/>
<dbReference type="Gene3D" id="1.10.10.10">
    <property type="entry name" value="Winged helix-like DNA-binding domain superfamily/Winged helix DNA-binding domain"/>
    <property type="match status" value="1"/>
</dbReference>
<evidence type="ECO:0000256" key="1">
    <source>
        <dbReference type="ARBA" id="ARBA00008894"/>
    </source>
</evidence>
<evidence type="ECO:0000256" key="6">
    <source>
        <dbReference type="ARBA" id="ARBA00022840"/>
    </source>
</evidence>
<evidence type="ECO:0000259" key="7">
    <source>
        <dbReference type="Pfam" id="PF00931"/>
    </source>
</evidence>
<dbReference type="Pfam" id="PF00931">
    <property type="entry name" value="NB-ARC"/>
    <property type="match status" value="1"/>
</dbReference>
<reference evidence="10" key="2">
    <citation type="journal article" date="2024" name="Plant">
        <title>Genomic evolution and insights into agronomic trait innovations of Sesamum species.</title>
        <authorList>
            <person name="Miao H."/>
            <person name="Wang L."/>
            <person name="Qu L."/>
            <person name="Liu H."/>
            <person name="Sun Y."/>
            <person name="Le M."/>
            <person name="Wang Q."/>
            <person name="Wei S."/>
            <person name="Zheng Y."/>
            <person name="Lin W."/>
            <person name="Duan Y."/>
            <person name="Cao H."/>
            <person name="Xiong S."/>
            <person name="Wang X."/>
            <person name="Wei L."/>
            <person name="Li C."/>
            <person name="Ma Q."/>
            <person name="Ju M."/>
            <person name="Zhao R."/>
            <person name="Li G."/>
            <person name="Mu C."/>
            <person name="Tian Q."/>
            <person name="Mei H."/>
            <person name="Zhang T."/>
            <person name="Gao T."/>
            <person name="Zhang H."/>
        </authorList>
    </citation>
    <scope>NUCLEOTIDE SEQUENCE</scope>
    <source>
        <strain evidence="10">G01</strain>
    </source>
</reference>
<reference evidence="10" key="1">
    <citation type="submission" date="2020-06" db="EMBL/GenBank/DDBJ databases">
        <authorList>
            <person name="Li T."/>
            <person name="Hu X."/>
            <person name="Zhang T."/>
            <person name="Song X."/>
            <person name="Zhang H."/>
            <person name="Dai N."/>
            <person name="Sheng W."/>
            <person name="Hou X."/>
            <person name="Wei L."/>
        </authorList>
    </citation>
    <scope>NUCLEOTIDE SEQUENCE</scope>
    <source>
        <strain evidence="10">G01</strain>
        <tissue evidence="10">Leaf</tissue>
    </source>
</reference>
<feature type="domain" description="NB-ARC" evidence="7">
    <location>
        <begin position="2"/>
        <end position="112"/>
    </location>
</feature>
<accession>A0AAW2LHY7</accession>
<feature type="domain" description="Disease resistance R13L4/SHOC-2-like LRR" evidence="9">
    <location>
        <begin position="349"/>
        <end position="506"/>
    </location>
</feature>
<dbReference type="PANTHER" id="PTHR23155:SF1193">
    <property type="entry name" value="DISEASE RESISTANCE PROTEIN RPP13-RELATED"/>
    <property type="match status" value="1"/>
</dbReference>
<dbReference type="InterPro" id="IPR044974">
    <property type="entry name" value="Disease_R_plants"/>
</dbReference>
<evidence type="ECO:0000256" key="2">
    <source>
        <dbReference type="ARBA" id="ARBA00022614"/>
    </source>
</evidence>
<dbReference type="Pfam" id="PF23559">
    <property type="entry name" value="WHD_DRP"/>
    <property type="match status" value="1"/>
</dbReference>
<keyword evidence="6" id="KW-0067">ATP-binding</keyword>
<keyword evidence="4" id="KW-0547">Nucleotide-binding</keyword>
<dbReference type="PRINTS" id="PR00364">
    <property type="entry name" value="DISEASERSIST"/>
</dbReference>
<dbReference type="InterPro" id="IPR058922">
    <property type="entry name" value="WHD_DRP"/>
</dbReference>
<dbReference type="GO" id="GO:0098542">
    <property type="term" value="P:defense response to other organism"/>
    <property type="evidence" value="ECO:0007669"/>
    <property type="project" value="TreeGrafter"/>
</dbReference>
<name>A0AAW2LHY7_9LAMI</name>
<comment type="caution">
    <text evidence="10">The sequence shown here is derived from an EMBL/GenBank/DDBJ whole genome shotgun (WGS) entry which is preliminary data.</text>
</comment>
<comment type="similarity">
    <text evidence="1">Belongs to the disease resistance NB-LRR family.</text>
</comment>
<evidence type="ECO:0000259" key="8">
    <source>
        <dbReference type="Pfam" id="PF23559"/>
    </source>
</evidence>
<dbReference type="GO" id="GO:0005524">
    <property type="term" value="F:ATP binding"/>
    <property type="evidence" value="ECO:0007669"/>
    <property type="project" value="UniProtKB-KW"/>
</dbReference>
<feature type="domain" description="Disease resistance protein winged helix" evidence="8">
    <location>
        <begin position="202"/>
        <end position="272"/>
    </location>
</feature>
<keyword evidence="5" id="KW-0611">Plant defense</keyword>
<dbReference type="AlphaFoldDB" id="A0AAW2LHY7"/>
<dbReference type="InterPro" id="IPR036388">
    <property type="entry name" value="WH-like_DNA-bd_sf"/>
</dbReference>
<dbReference type="Pfam" id="PF23598">
    <property type="entry name" value="LRR_14"/>
    <property type="match status" value="1"/>
</dbReference>
<dbReference type="InterPro" id="IPR002182">
    <property type="entry name" value="NB-ARC"/>
</dbReference>
<evidence type="ECO:0000256" key="3">
    <source>
        <dbReference type="ARBA" id="ARBA00022737"/>
    </source>
</evidence>
<protein>
    <submittedName>
        <fullName evidence="10">Late blight resistance proteinR1B-16</fullName>
    </submittedName>
</protein>
<dbReference type="SUPFAM" id="SSF52540">
    <property type="entry name" value="P-loop containing nucleoside triphosphate hydrolases"/>
    <property type="match status" value="1"/>
</dbReference>
<evidence type="ECO:0000256" key="5">
    <source>
        <dbReference type="ARBA" id="ARBA00022821"/>
    </source>
</evidence>
<dbReference type="GO" id="GO:0043531">
    <property type="term" value="F:ADP binding"/>
    <property type="evidence" value="ECO:0007669"/>
    <property type="project" value="InterPro"/>
</dbReference>
<dbReference type="Gene3D" id="3.40.50.300">
    <property type="entry name" value="P-loop containing nucleotide triphosphate hydrolases"/>
    <property type="match status" value="1"/>
</dbReference>
<dbReference type="Gene3D" id="1.10.8.430">
    <property type="entry name" value="Helical domain of apoptotic protease-activating factors"/>
    <property type="match status" value="1"/>
</dbReference>
<dbReference type="InterPro" id="IPR027417">
    <property type="entry name" value="P-loop_NTPase"/>
</dbReference>
<evidence type="ECO:0000256" key="4">
    <source>
        <dbReference type="ARBA" id="ARBA00022741"/>
    </source>
</evidence>
<dbReference type="InterPro" id="IPR055414">
    <property type="entry name" value="LRR_R13L4/SHOC2-like"/>
</dbReference>
<dbReference type="SUPFAM" id="SSF52058">
    <property type="entry name" value="L domain-like"/>
    <property type="match status" value="1"/>
</dbReference>